<gene>
    <name evidence="1" type="ORF">HPB50_022279</name>
</gene>
<accession>A0ACB7TLV3</accession>
<name>A0ACB7TLV3_HYAAI</name>
<keyword evidence="2" id="KW-1185">Reference proteome</keyword>
<evidence type="ECO:0000313" key="2">
    <source>
        <dbReference type="Proteomes" id="UP000821845"/>
    </source>
</evidence>
<dbReference type="Proteomes" id="UP000821845">
    <property type="component" value="Chromosome 1"/>
</dbReference>
<dbReference type="EMBL" id="CM023481">
    <property type="protein sequence ID" value="KAH6947963.1"/>
    <property type="molecule type" value="Genomic_DNA"/>
</dbReference>
<sequence>MGHAGRQTDADRRTLGEGYEMCNLKRYKDAIELFTQAIKLYAQDHRALKDAEKAISLKPEQAKGYFRRAKAQFGLEKYNEAAESFRKVLEIDPTCLEAQDDLYRAQFFEIVSMGFTMELAEWSLAHGNGNVWTAVNLLCGPDSAVPDVKKNPCNMDGAHSQQLWVGNLKPGVTLMMLSDLFERYSLYFPFLVHNCLIILQLGKDKVGYTICHGIVPYFRNMLLSSLINVPYLVVCFDEALNKVTQKQQMDVLIRYWDAADNSVKTRYLTSCFLGHTCAEDLASAFRKAVQEIKGSKILQVCMDGLNVNFKFLRSLNEELR</sequence>
<organism evidence="1 2">
    <name type="scientific">Hyalomma asiaticum</name>
    <name type="common">Tick</name>
    <dbReference type="NCBI Taxonomy" id="266040"/>
    <lineage>
        <taxon>Eukaryota</taxon>
        <taxon>Metazoa</taxon>
        <taxon>Ecdysozoa</taxon>
        <taxon>Arthropoda</taxon>
        <taxon>Chelicerata</taxon>
        <taxon>Arachnida</taxon>
        <taxon>Acari</taxon>
        <taxon>Parasitiformes</taxon>
        <taxon>Ixodida</taxon>
        <taxon>Ixodoidea</taxon>
        <taxon>Ixodidae</taxon>
        <taxon>Hyalomminae</taxon>
        <taxon>Hyalomma</taxon>
    </lineage>
</organism>
<comment type="caution">
    <text evidence="1">The sequence shown here is derived from an EMBL/GenBank/DDBJ whole genome shotgun (WGS) entry which is preliminary data.</text>
</comment>
<protein>
    <submittedName>
        <fullName evidence="1">Uncharacterized protein</fullName>
    </submittedName>
</protein>
<proteinExistence type="predicted"/>
<reference evidence="1" key="1">
    <citation type="submission" date="2020-05" db="EMBL/GenBank/DDBJ databases">
        <title>Large-scale comparative analyses of tick genomes elucidate their genetic diversity and vector capacities.</title>
        <authorList>
            <person name="Jia N."/>
            <person name="Wang J."/>
            <person name="Shi W."/>
            <person name="Du L."/>
            <person name="Sun Y."/>
            <person name="Zhan W."/>
            <person name="Jiang J."/>
            <person name="Wang Q."/>
            <person name="Zhang B."/>
            <person name="Ji P."/>
            <person name="Sakyi L.B."/>
            <person name="Cui X."/>
            <person name="Yuan T."/>
            <person name="Jiang B."/>
            <person name="Yang W."/>
            <person name="Lam T.T.-Y."/>
            <person name="Chang Q."/>
            <person name="Ding S."/>
            <person name="Wang X."/>
            <person name="Zhu J."/>
            <person name="Ruan X."/>
            <person name="Zhao L."/>
            <person name="Wei J."/>
            <person name="Que T."/>
            <person name="Du C."/>
            <person name="Cheng J."/>
            <person name="Dai P."/>
            <person name="Han X."/>
            <person name="Huang E."/>
            <person name="Gao Y."/>
            <person name="Liu J."/>
            <person name="Shao H."/>
            <person name="Ye R."/>
            <person name="Li L."/>
            <person name="Wei W."/>
            <person name="Wang X."/>
            <person name="Wang C."/>
            <person name="Yang T."/>
            <person name="Huo Q."/>
            <person name="Li W."/>
            <person name="Guo W."/>
            <person name="Chen H."/>
            <person name="Zhou L."/>
            <person name="Ni X."/>
            <person name="Tian J."/>
            <person name="Zhou Y."/>
            <person name="Sheng Y."/>
            <person name="Liu T."/>
            <person name="Pan Y."/>
            <person name="Xia L."/>
            <person name="Li J."/>
            <person name="Zhao F."/>
            <person name="Cao W."/>
        </authorList>
    </citation>
    <scope>NUCLEOTIDE SEQUENCE</scope>
    <source>
        <strain evidence="1">Hyas-2018</strain>
    </source>
</reference>
<evidence type="ECO:0000313" key="1">
    <source>
        <dbReference type="EMBL" id="KAH6947963.1"/>
    </source>
</evidence>